<protein>
    <recommendedName>
        <fullName evidence="3">Pseudouridine synthase</fullName>
        <ecNumber evidence="3">5.4.99.-</ecNumber>
    </recommendedName>
</protein>
<dbReference type="Pfam" id="PF00849">
    <property type="entry name" value="PseudoU_synth_2"/>
    <property type="match status" value="1"/>
</dbReference>
<comment type="function">
    <text evidence="3">Responsible for synthesis of pseudouridine from uracil.</text>
</comment>
<proteinExistence type="inferred from homology"/>
<gene>
    <name evidence="5" type="ORF">NQ502_01890</name>
</gene>
<feature type="domain" description="Pseudouridine synthase RsuA/RluA-like" evidence="4">
    <location>
        <begin position="89"/>
        <end position="240"/>
    </location>
</feature>
<keyword evidence="3" id="KW-0413">Isomerase</keyword>
<evidence type="ECO:0000313" key="5">
    <source>
        <dbReference type="EMBL" id="UWP59837.1"/>
    </source>
</evidence>
<dbReference type="InterPro" id="IPR006225">
    <property type="entry name" value="PsdUridine_synth_RluC/D"/>
</dbReference>
<organism evidence="5 6">
    <name type="scientific">Ruminococcus gauvreauii</name>
    <dbReference type="NCBI Taxonomy" id="438033"/>
    <lineage>
        <taxon>Bacteria</taxon>
        <taxon>Bacillati</taxon>
        <taxon>Bacillota</taxon>
        <taxon>Clostridia</taxon>
        <taxon>Eubacteriales</taxon>
        <taxon>Oscillospiraceae</taxon>
        <taxon>Ruminococcus</taxon>
    </lineage>
</organism>
<comment type="similarity">
    <text evidence="2 3">Belongs to the pseudouridine synthase RluA family.</text>
</comment>
<dbReference type="InterPro" id="IPR020103">
    <property type="entry name" value="PsdUridine_synth_cat_dom_sf"/>
</dbReference>
<evidence type="ECO:0000256" key="1">
    <source>
        <dbReference type="ARBA" id="ARBA00000073"/>
    </source>
</evidence>
<dbReference type="PANTHER" id="PTHR21600">
    <property type="entry name" value="MITOCHONDRIAL RNA PSEUDOURIDINE SYNTHASE"/>
    <property type="match status" value="1"/>
</dbReference>
<dbReference type="EMBL" id="CP102290">
    <property type="protein sequence ID" value="UWP59837.1"/>
    <property type="molecule type" value="Genomic_DNA"/>
</dbReference>
<dbReference type="NCBIfam" id="TIGR00005">
    <property type="entry name" value="rluA_subfam"/>
    <property type="match status" value="1"/>
</dbReference>
<evidence type="ECO:0000313" key="6">
    <source>
        <dbReference type="Proteomes" id="UP001060164"/>
    </source>
</evidence>
<evidence type="ECO:0000256" key="2">
    <source>
        <dbReference type="ARBA" id="ARBA00010876"/>
    </source>
</evidence>
<keyword evidence="6" id="KW-1185">Reference proteome</keyword>
<evidence type="ECO:0000259" key="4">
    <source>
        <dbReference type="Pfam" id="PF00849"/>
    </source>
</evidence>
<dbReference type="EC" id="5.4.99.-" evidence="3"/>
<evidence type="ECO:0000256" key="3">
    <source>
        <dbReference type="RuleBase" id="RU362028"/>
    </source>
</evidence>
<dbReference type="InterPro" id="IPR006145">
    <property type="entry name" value="PsdUridine_synth_RsuA/RluA"/>
</dbReference>
<reference evidence="5" key="1">
    <citation type="journal article" date="2022" name="Cell">
        <title>Design, construction, and in vivo augmentation of a complex gut microbiome.</title>
        <authorList>
            <person name="Cheng A.G."/>
            <person name="Ho P.Y."/>
            <person name="Aranda-Diaz A."/>
            <person name="Jain S."/>
            <person name="Yu F.B."/>
            <person name="Meng X."/>
            <person name="Wang M."/>
            <person name="Iakiviak M."/>
            <person name="Nagashima K."/>
            <person name="Zhao A."/>
            <person name="Murugkar P."/>
            <person name="Patil A."/>
            <person name="Atabakhsh K."/>
            <person name="Weakley A."/>
            <person name="Yan J."/>
            <person name="Brumbaugh A.R."/>
            <person name="Higginbottom S."/>
            <person name="Dimas A."/>
            <person name="Shiver A.L."/>
            <person name="Deutschbauer A."/>
            <person name="Neff N."/>
            <person name="Sonnenburg J.L."/>
            <person name="Huang K.C."/>
            <person name="Fischbach M.A."/>
        </authorList>
    </citation>
    <scope>NUCLEOTIDE SEQUENCE</scope>
    <source>
        <strain evidence="5">DSM 19829</strain>
    </source>
</reference>
<dbReference type="Gene3D" id="3.30.2350.10">
    <property type="entry name" value="Pseudouridine synthase"/>
    <property type="match status" value="1"/>
</dbReference>
<dbReference type="SUPFAM" id="SSF55120">
    <property type="entry name" value="Pseudouridine synthase"/>
    <property type="match status" value="1"/>
</dbReference>
<dbReference type="InterPro" id="IPR006224">
    <property type="entry name" value="PsdUridine_synth_RluA-like_CS"/>
</dbReference>
<sequence length="304" mass="33986">MNRILTYPVTAAEAGMSIGEYLQSRGYSRHLIIHLKQTPLGLHIGGRKVMTSHRLSAGETLTVQIIEEQSSEKIPPSHLPLSIVYEDDDLLILNKPADMPVHPSLGNYENTLANGIAYYYQGQGLPFVFRCINRLDRDTTGLLILAKNMLSAAVLSRQMKERKISRTYLALVRGNPEPSSGTIDAPIARIPGSVLERRVSPDGESAVTHYQVRKQLLSSALVELHLETGRTHQIRVHMKHIGHPLLGDFLYHPKDSSLSRQALHSYSLRFIHPITGCELFFHAPLPPDMQEYIRLHEGGAEPSE</sequence>
<name>A0ABY5VHG9_9FIRM</name>
<dbReference type="Proteomes" id="UP001060164">
    <property type="component" value="Chromosome"/>
</dbReference>
<comment type="catalytic activity">
    <reaction evidence="1 3">
        <text>a uridine in RNA = a pseudouridine in RNA</text>
        <dbReference type="Rhea" id="RHEA:48348"/>
        <dbReference type="Rhea" id="RHEA-COMP:12068"/>
        <dbReference type="Rhea" id="RHEA-COMP:12069"/>
        <dbReference type="ChEBI" id="CHEBI:65314"/>
        <dbReference type="ChEBI" id="CHEBI:65315"/>
    </reaction>
</comment>
<dbReference type="PROSITE" id="PS01129">
    <property type="entry name" value="PSI_RLU"/>
    <property type="match status" value="1"/>
</dbReference>
<dbReference type="InterPro" id="IPR050188">
    <property type="entry name" value="RluA_PseudoU_synthase"/>
</dbReference>
<dbReference type="CDD" id="cd02869">
    <property type="entry name" value="PseudoU_synth_RluA_like"/>
    <property type="match status" value="1"/>
</dbReference>
<dbReference type="PANTHER" id="PTHR21600:SF35">
    <property type="entry name" value="PSEUDOURIDINE SYNTHASE"/>
    <property type="match status" value="1"/>
</dbReference>
<dbReference type="RefSeq" id="WP_044983113.1">
    <property type="nucleotide sequence ID" value="NZ_CABLBR010000007.1"/>
</dbReference>
<accession>A0ABY5VHG9</accession>